<keyword evidence="1" id="KW-0812">Transmembrane</keyword>
<protein>
    <submittedName>
        <fullName evidence="2">Unannotated protein</fullName>
    </submittedName>
</protein>
<gene>
    <name evidence="2" type="ORF">UFOPK2370_00026</name>
</gene>
<feature type="transmembrane region" description="Helical" evidence="1">
    <location>
        <begin position="62"/>
        <end position="79"/>
    </location>
</feature>
<name>A0A6J6MU25_9ZZZZ</name>
<evidence type="ECO:0000256" key="1">
    <source>
        <dbReference type="SAM" id="Phobius"/>
    </source>
</evidence>
<proteinExistence type="predicted"/>
<keyword evidence="1" id="KW-0472">Membrane</keyword>
<feature type="transmembrane region" description="Helical" evidence="1">
    <location>
        <begin position="35"/>
        <end position="56"/>
    </location>
</feature>
<dbReference type="EMBL" id="CAEZXK010000001">
    <property type="protein sequence ID" value="CAB4677750.1"/>
    <property type="molecule type" value="Genomic_DNA"/>
</dbReference>
<feature type="transmembrane region" description="Helical" evidence="1">
    <location>
        <begin position="6"/>
        <end position="28"/>
    </location>
</feature>
<keyword evidence="1" id="KW-1133">Transmembrane helix</keyword>
<evidence type="ECO:0000313" key="2">
    <source>
        <dbReference type="EMBL" id="CAB4677750.1"/>
    </source>
</evidence>
<organism evidence="2">
    <name type="scientific">freshwater metagenome</name>
    <dbReference type="NCBI Taxonomy" id="449393"/>
    <lineage>
        <taxon>unclassified sequences</taxon>
        <taxon>metagenomes</taxon>
        <taxon>ecological metagenomes</taxon>
    </lineage>
</organism>
<sequence length="94" mass="10142">MEGLVAVVVTILLVVYSSAILAVALSWIRLGFLRIVSRVFAGFAIVSGTWLAVTLIDGNGVFVGGIPVLLGAFALINSLRRKRQERAKLDTWKS</sequence>
<dbReference type="AlphaFoldDB" id="A0A6J6MU25"/>
<reference evidence="2" key="1">
    <citation type="submission" date="2020-05" db="EMBL/GenBank/DDBJ databases">
        <authorList>
            <person name="Chiriac C."/>
            <person name="Salcher M."/>
            <person name="Ghai R."/>
            <person name="Kavagutti S V."/>
        </authorList>
    </citation>
    <scope>NUCLEOTIDE SEQUENCE</scope>
</reference>
<accession>A0A6J6MU25</accession>